<evidence type="ECO:0000313" key="3">
    <source>
        <dbReference type="Proteomes" id="UP001303115"/>
    </source>
</evidence>
<feature type="compositionally biased region" description="Low complexity" evidence="1">
    <location>
        <begin position="367"/>
        <end position="376"/>
    </location>
</feature>
<evidence type="ECO:0000256" key="1">
    <source>
        <dbReference type="SAM" id="MobiDB-lite"/>
    </source>
</evidence>
<accession>A0AAN6P7M1</accession>
<reference evidence="3" key="1">
    <citation type="journal article" date="2023" name="Mol. Phylogenet. Evol.">
        <title>Genome-scale phylogeny and comparative genomics of the fungal order Sordariales.</title>
        <authorList>
            <person name="Hensen N."/>
            <person name="Bonometti L."/>
            <person name="Westerberg I."/>
            <person name="Brannstrom I.O."/>
            <person name="Guillou S."/>
            <person name="Cros-Aarteil S."/>
            <person name="Calhoun S."/>
            <person name="Haridas S."/>
            <person name="Kuo A."/>
            <person name="Mondo S."/>
            <person name="Pangilinan J."/>
            <person name="Riley R."/>
            <person name="LaButti K."/>
            <person name="Andreopoulos B."/>
            <person name="Lipzen A."/>
            <person name="Chen C."/>
            <person name="Yan M."/>
            <person name="Daum C."/>
            <person name="Ng V."/>
            <person name="Clum A."/>
            <person name="Steindorff A."/>
            <person name="Ohm R.A."/>
            <person name="Martin F."/>
            <person name="Silar P."/>
            <person name="Natvig D.O."/>
            <person name="Lalanne C."/>
            <person name="Gautier V."/>
            <person name="Ament-Velasquez S.L."/>
            <person name="Kruys A."/>
            <person name="Hutchinson M.I."/>
            <person name="Powell A.J."/>
            <person name="Barry K."/>
            <person name="Miller A.N."/>
            <person name="Grigoriev I.V."/>
            <person name="Debuchy R."/>
            <person name="Gladieux P."/>
            <person name="Hiltunen Thoren M."/>
            <person name="Johannesson H."/>
        </authorList>
    </citation>
    <scope>NUCLEOTIDE SEQUENCE [LARGE SCALE GENOMIC DNA]</scope>
    <source>
        <strain evidence="3">CBS 284.82</strain>
    </source>
</reference>
<proteinExistence type="predicted"/>
<sequence>MAAEMAGAAVEASPLPAADSVWGEQGRIPAAINGHIDNETDIEHDRNSDDEGDGDWVPENGDGDGDGAGSGQGKKTRKARVRRASVHIDPFKSPAVSLDYLLTPEKWKGLDLAPVEEAVARMRGECENNKQLIKAITKYLEGFHEGVSQSGKPVYSNNTRVRVMKEKLEASLGAHINNEALPYVPTKPEILAARYCHPKGELNATIGSMLGAMGFGNLIPVQSYDQSTGIDGSHDAQNRRDLKDEILADVSDLLDGFVAKHEGSVTNDEFEDAMHQTRAKTKNVEATVKAEVERTATAMVKAEVDKLQIQVGKDLEHKTKETKMVEDKLTAEITALKAQVEDLSTKLAASATANKLTGDVSASLASEQQAASQSLETPEQASSLCSRRKRTRHGQNKDEEERPSKRITGAANPTVEGAKYGAETTRCRNWFG</sequence>
<feature type="compositionally biased region" description="Acidic residues" evidence="1">
    <location>
        <begin position="50"/>
        <end position="65"/>
    </location>
</feature>
<keyword evidence="3" id="KW-1185">Reference proteome</keyword>
<protein>
    <submittedName>
        <fullName evidence="2">Uncharacterized protein</fullName>
    </submittedName>
</protein>
<dbReference type="Proteomes" id="UP001303115">
    <property type="component" value="Unassembled WGS sequence"/>
</dbReference>
<dbReference type="EMBL" id="MU854625">
    <property type="protein sequence ID" value="KAK4032302.1"/>
    <property type="molecule type" value="Genomic_DNA"/>
</dbReference>
<feature type="region of interest" description="Disordered" evidence="1">
    <location>
        <begin position="367"/>
        <end position="420"/>
    </location>
</feature>
<dbReference type="AlphaFoldDB" id="A0AAN6P7M1"/>
<feature type="compositionally biased region" description="Low complexity" evidence="1">
    <location>
        <begin position="1"/>
        <end position="12"/>
    </location>
</feature>
<feature type="region of interest" description="Disordered" evidence="1">
    <location>
        <begin position="1"/>
        <end position="82"/>
    </location>
</feature>
<feature type="compositionally biased region" description="Basic and acidic residues" evidence="1">
    <location>
        <begin position="36"/>
        <end position="49"/>
    </location>
</feature>
<evidence type="ECO:0000313" key="2">
    <source>
        <dbReference type="EMBL" id="KAK4032302.1"/>
    </source>
</evidence>
<feature type="compositionally biased region" description="Basic and acidic residues" evidence="1">
    <location>
        <begin position="395"/>
        <end position="404"/>
    </location>
</feature>
<organism evidence="2 3">
    <name type="scientific">Parachaetomium inaequale</name>
    <dbReference type="NCBI Taxonomy" id="2588326"/>
    <lineage>
        <taxon>Eukaryota</taxon>
        <taxon>Fungi</taxon>
        <taxon>Dikarya</taxon>
        <taxon>Ascomycota</taxon>
        <taxon>Pezizomycotina</taxon>
        <taxon>Sordariomycetes</taxon>
        <taxon>Sordariomycetidae</taxon>
        <taxon>Sordariales</taxon>
        <taxon>Chaetomiaceae</taxon>
        <taxon>Parachaetomium</taxon>
    </lineage>
</organism>
<comment type="caution">
    <text evidence="2">The sequence shown here is derived from an EMBL/GenBank/DDBJ whole genome shotgun (WGS) entry which is preliminary data.</text>
</comment>
<gene>
    <name evidence="2" type="ORF">C8A01DRAFT_41263</name>
</gene>
<name>A0AAN6P7M1_9PEZI</name>